<sequence>MSHQSQRLYKPPTTRDGHEYSIFDSLLAMCRPNWPTNDDWFGGEPNKPLQPLPRLAWAVPVDIANLGAALEAQLKVQEEITTLQLCNRYCPEVLPSKLPVKSSTKSSKSA</sequence>
<protein>
    <submittedName>
        <fullName evidence="1">Uncharacterized protein</fullName>
    </submittedName>
</protein>
<accession>A0A7C8MA68</accession>
<proteinExistence type="predicted"/>
<comment type="caution">
    <text evidence="1">The sequence shown here is derived from an EMBL/GenBank/DDBJ whole genome shotgun (WGS) entry which is preliminary data.</text>
</comment>
<gene>
    <name evidence="1" type="ORF">BDV95DRAFT_568518</name>
</gene>
<dbReference type="OrthoDB" id="3795850at2759"/>
<name>A0A7C8MA68_9PLEO</name>
<organism evidence="1 2">
    <name type="scientific">Massariosphaeria phaeospora</name>
    <dbReference type="NCBI Taxonomy" id="100035"/>
    <lineage>
        <taxon>Eukaryota</taxon>
        <taxon>Fungi</taxon>
        <taxon>Dikarya</taxon>
        <taxon>Ascomycota</taxon>
        <taxon>Pezizomycotina</taxon>
        <taxon>Dothideomycetes</taxon>
        <taxon>Pleosporomycetidae</taxon>
        <taxon>Pleosporales</taxon>
        <taxon>Pleosporales incertae sedis</taxon>
        <taxon>Massariosphaeria</taxon>
    </lineage>
</organism>
<evidence type="ECO:0000313" key="1">
    <source>
        <dbReference type="EMBL" id="KAF2872996.1"/>
    </source>
</evidence>
<keyword evidence="2" id="KW-1185">Reference proteome</keyword>
<dbReference type="EMBL" id="JAADJZ010000008">
    <property type="protein sequence ID" value="KAF2872996.1"/>
    <property type="molecule type" value="Genomic_DNA"/>
</dbReference>
<reference evidence="1 2" key="1">
    <citation type="submission" date="2020-01" db="EMBL/GenBank/DDBJ databases">
        <authorList>
            <consortium name="DOE Joint Genome Institute"/>
            <person name="Haridas S."/>
            <person name="Albert R."/>
            <person name="Binder M."/>
            <person name="Bloem J."/>
            <person name="Labutti K."/>
            <person name="Salamov A."/>
            <person name="Andreopoulos B."/>
            <person name="Baker S.E."/>
            <person name="Barry K."/>
            <person name="Bills G."/>
            <person name="Bluhm B.H."/>
            <person name="Cannon C."/>
            <person name="Castanera R."/>
            <person name="Culley D.E."/>
            <person name="Daum C."/>
            <person name="Ezra D."/>
            <person name="Gonzalez J.B."/>
            <person name="Henrissat B."/>
            <person name="Kuo A."/>
            <person name="Liang C."/>
            <person name="Lipzen A."/>
            <person name="Lutzoni F."/>
            <person name="Magnuson J."/>
            <person name="Mondo S."/>
            <person name="Nolan M."/>
            <person name="Ohm R."/>
            <person name="Pangilinan J."/>
            <person name="Park H.-J.H."/>
            <person name="Ramirez L."/>
            <person name="Alfaro M."/>
            <person name="Sun H."/>
            <person name="Tritt A."/>
            <person name="Yoshinaga Y."/>
            <person name="Zwiers L.-H.L."/>
            <person name="Turgeon B.G."/>
            <person name="Goodwin S.B."/>
            <person name="Spatafora J.W."/>
            <person name="Crous P.W."/>
            <person name="Grigoriev I.V."/>
        </authorList>
    </citation>
    <scope>NUCLEOTIDE SEQUENCE [LARGE SCALE GENOMIC DNA]</scope>
    <source>
        <strain evidence="1 2">CBS 611.86</strain>
    </source>
</reference>
<dbReference type="AlphaFoldDB" id="A0A7C8MA68"/>
<dbReference type="Proteomes" id="UP000481861">
    <property type="component" value="Unassembled WGS sequence"/>
</dbReference>
<evidence type="ECO:0000313" key="2">
    <source>
        <dbReference type="Proteomes" id="UP000481861"/>
    </source>
</evidence>